<name>A0A1I3DAZ4_9LACT</name>
<evidence type="ECO:0000256" key="4">
    <source>
        <dbReference type="ARBA" id="ARBA00022801"/>
    </source>
</evidence>
<comment type="subcellular location">
    <subcellularLocation>
        <location evidence="1">Cell surface</location>
    </subcellularLocation>
</comment>
<comment type="similarity">
    <text evidence="2">Belongs to the peptidase C40 family.</text>
</comment>
<dbReference type="RefSeq" id="WP_092093193.1">
    <property type="nucleotide sequence ID" value="NZ_FOQE01000032.1"/>
</dbReference>
<evidence type="ECO:0000256" key="1">
    <source>
        <dbReference type="ARBA" id="ARBA00004241"/>
    </source>
</evidence>
<dbReference type="CDD" id="cd16891">
    <property type="entry name" value="CwlT-like"/>
    <property type="match status" value="1"/>
</dbReference>
<dbReference type="InterPro" id="IPR000064">
    <property type="entry name" value="NLP_P60_dom"/>
</dbReference>
<reference evidence="8 9" key="1">
    <citation type="submission" date="2016-10" db="EMBL/GenBank/DDBJ databases">
        <authorList>
            <person name="de Groot N.N."/>
        </authorList>
    </citation>
    <scope>NUCLEOTIDE SEQUENCE [LARGE SCALE GENOMIC DNA]</scope>
    <source>
        <strain evidence="8 9">DSM 27630</strain>
    </source>
</reference>
<keyword evidence="6" id="KW-1133">Transmembrane helix</keyword>
<keyword evidence="4" id="KW-0378">Hydrolase</keyword>
<evidence type="ECO:0000256" key="3">
    <source>
        <dbReference type="ARBA" id="ARBA00022670"/>
    </source>
</evidence>
<protein>
    <submittedName>
        <fullName evidence="8">NlpC/P60 family protein</fullName>
    </submittedName>
</protein>
<evidence type="ECO:0000256" key="6">
    <source>
        <dbReference type="SAM" id="Phobius"/>
    </source>
</evidence>
<dbReference type="EMBL" id="FOQE01000032">
    <property type="protein sequence ID" value="SFH83661.1"/>
    <property type="molecule type" value="Genomic_DNA"/>
</dbReference>
<evidence type="ECO:0000256" key="2">
    <source>
        <dbReference type="ARBA" id="ARBA00007074"/>
    </source>
</evidence>
<feature type="domain" description="NlpC/P60" evidence="7">
    <location>
        <begin position="204"/>
        <end position="328"/>
    </location>
</feature>
<dbReference type="GO" id="GO:0006508">
    <property type="term" value="P:proteolysis"/>
    <property type="evidence" value="ECO:0007669"/>
    <property type="project" value="UniProtKB-KW"/>
</dbReference>
<dbReference type="InterPro" id="IPR051202">
    <property type="entry name" value="Peptidase_C40"/>
</dbReference>
<evidence type="ECO:0000259" key="7">
    <source>
        <dbReference type="PROSITE" id="PS51935"/>
    </source>
</evidence>
<dbReference type="InterPro" id="IPR047194">
    <property type="entry name" value="CwlT-like_lysozyme"/>
</dbReference>
<dbReference type="Gene3D" id="3.90.1720.10">
    <property type="entry name" value="endopeptidase domain like (from Nostoc punctiforme)"/>
    <property type="match status" value="1"/>
</dbReference>
<evidence type="ECO:0000313" key="8">
    <source>
        <dbReference type="EMBL" id="SFH83661.1"/>
    </source>
</evidence>
<keyword evidence="9" id="KW-1185">Reference proteome</keyword>
<dbReference type="GO" id="GO:0008234">
    <property type="term" value="F:cysteine-type peptidase activity"/>
    <property type="evidence" value="ECO:0007669"/>
    <property type="project" value="UniProtKB-KW"/>
</dbReference>
<evidence type="ECO:0000256" key="5">
    <source>
        <dbReference type="ARBA" id="ARBA00022807"/>
    </source>
</evidence>
<accession>A0A1I3DAZ4</accession>
<dbReference type="Pfam" id="PF13702">
    <property type="entry name" value="Lysozyme_like"/>
    <property type="match status" value="1"/>
</dbReference>
<dbReference type="InterPro" id="IPR038765">
    <property type="entry name" value="Papain-like_cys_pep_sf"/>
</dbReference>
<dbReference type="PANTHER" id="PTHR47053">
    <property type="entry name" value="MUREIN DD-ENDOPEPTIDASE MEPH-RELATED"/>
    <property type="match status" value="1"/>
</dbReference>
<organism evidence="8 9">
    <name type="scientific">Pisciglobus halotolerans</name>
    <dbReference type="NCBI Taxonomy" id="745365"/>
    <lineage>
        <taxon>Bacteria</taxon>
        <taxon>Bacillati</taxon>
        <taxon>Bacillota</taxon>
        <taxon>Bacilli</taxon>
        <taxon>Lactobacillales</taxon>
        <taxon>Carnobacteriaceae</taxon>
    </lineage>
</organism>
<dbReference type="PANTHER" id="PTHR47053:SF5">
    <property type="entry name" value="BIFUNCTIONAL MURAMIDASE_DL-ENDOPEPTIDASE CWLT"/>
    <property type="match status" value="1"/>
</dbReference>
<dbReference type="SUPFAM" id="SSF54001">
    <property type="entry name" value="Cysteine proteinases"/>
    <property type="match status" value="1"/>
</dbReference>
<keyword evidence="6" id="KW-0812">Transmembrane</keyword>
<dbReference type="PROSITE" id="PS51935">
    <property type="entry name" value="NLPC_P60"/>
    <property type="match status" value="1"/>
</dbReference>
<dbReference type="Pfam" id="PF00877">
    <property type="entry name" value="NLPC_P60"/>
    <property type="match status" value="1"/>
</dbReference>
<dbReference type="SUPFAM" id="SSF53955">
    <property type="entry name" value="Lysozyme-like"/>
    <property type="match status" value="1"/>
</dbReference>
<dbReference type="InterPro" id="IPR023346">
    <property type="entry name" value="Lysozyme-like_dom_sf"/>
</dbReference>
<dbReference type="Proteomes" id="UP000198668">
    <property type="component" value="Unassembled WGS sequence"/>
</dbReference>
<proteinExistence type="inferred from homology"/>
<feature type="transmembrane region" description="Helical" evidence="6">
    <location>
        <begin position="12"/>
        <end position="34"/>
    </location>
</feature>
<keyword evidence="3" id="KW-0645">Protease</keyword>
<gene>
    <name evidence="8" type="ORF">SAMN04489868_13217</name>
</gene>
<dbReference type="AlphaFoldDB" id="A0A1I3DAZ4"/>
<evidence type="ECO:0000313" key="9">
    <source>
        <dbReference type="Proteomes" id="UP000198668"/>
    </source>
</evidence>
<dbReference type="OrthoDB" id="1654978at2"/>
<sequence>MHVLKARSMKKFFSFILLLVVIMVVLFVMFFTLFQQQQQESSTGTYGAGQVPQAVLQYKPAIEVELKKHGMEEHINVLLAITTQESGGTASLDVMQASESLGLAPNTIQDPLYSIEVGVNYFVNVVNQANKAGVDMDTAIQAYNMGDGFINFVAENGGKYSHELAQQFSTNMKNKLGWTVYGDPKYVDHVKRYMGSSNEETVEVTGELADFQKQFEQFQGMPYVFGGSSPATSFDCSGLWYFLFNQNGINVPRTAQQQYDYSQKITTDELKPGDFVFFHSTYDTANYITHLGMYMGNGMMFHAGDPLQYTSIETPYWQEHLAGFGRIVDFKAE</sequence>
<keyword evidence="6" id="KW-0472">Membrane</keyword>
<keyword evidence="5" id="KW-0788">Thiol protease</keyword>
<dbReference type="Gene3D" id="1.10.530.10">
    <property type="match status" value="1"/>
</dbReference>
<dbReference type="GO" id="GO:0009986">
    <property type="term" value="C:cell surface"/>
    <property type="evidence" value="ECO:0007669"/>
    <property type="project" value="UniProtKB-SubCell"/>
</dbReference>